<comment type="caution">
    <text evidence="1">The sequence shown here is derived from an EMBL/GenBank/DDBJ whole genome shotgun (WGS) entry which is preliminary data.</text>
</comment>
<dbReference type="Proteomes" id="UP001205311">
    <property type="component" value="Unassembled WGS sequence"/>
</dbReference>
<proteinExistence type="predicted"/>
<dbReference type="EMBL" id="JAMTCP010000015">
    <property type="protein sequence ID" value="MCP2259241.1"/>
    <property type="molecule type" value="Genomic_DNA"/>
</dbReference>
<reference evidence="1 2" key="1">
    <citation type="submission" date="2022-06" db="EMBL/GenBank/DDBJ databases">
        <title>Genomic Encyclopedia of Archaeal and Bacterial Type Strains, Phase II (KMG-II): from individual species to whole genera.</title>
        <authorList>
            <person name="Goeker M."/>
        </authorList>
    </citation>
    <scope>NUCLEOTIDE SEQUENCE [LARGE SCALE GENOMIC DNA]</scope>
    <source>
        <strain evidence="1 2">DSM 40477</strain>
    </source>
</reference>
<sequence>MTGTDRRLRDGDVVVGRIDRPGQVVRYDLDLGGATVFRLHDVTGAEQGLDVDLAGPVAGDAPGFTVTSAYQYRVRPSAPYRLEVTRRSGATGPFGFRVVTGKDRRLTAKLGDRISGRLDVSGRVDLYAFQPDSPTTVRLANGSPCQGIVVALVEDGPAPHAYTPSNPCWDIALGAVEPGRRYLLAVWSDAGKTGTYTFDLGPR</sequence>
<keyword evidence="2" id="KW-1185">Reference proteome</keyword>
<protein>
    <submittedName>
        <fullName evidence="1">Uncharacterized protein</fullName>
    </submittedName>
</protein>
<evidence type="ECO:0000313" key="1">
    <source>
        <dbReference type="EMBL" id="MCP2259241.1"/>
    </source>
</evidence>
<gene>
    <name evidence="1" type="ORF">LX15_002942</name>
</gene>
<accession>A0ABT1HUN9</accession>
<organism evidence="1 2">
    <name type="scientific">Streptoalloteichus tenebrarius (strain ATCC 17920 / DSM 40477 / JCM 4838 / CBS 697.72 / NBRC 16177 / NCIMB 11028 / NRRL B-12390 / A12253. 1 / ISP 5477)</name>
    <name type="common">Streptomyces tenebrarius</name>
    <dbReference type="NCBI Taxonomy" id="1933"/>
    <lineage>
        <taxon>Bacteria</taxon>
        <taxon>Bacillati</taxon>
        <taxon>Actinomycetota</taxon>
        <taxon>Actinomycetes</taxon>
        <taxon>Pseudonocardiales</taxon>
        <taxon>Pseudonocardiaceae</taxon>
        <taxon>Streptoalloteichus</taxon>
    </lineage>
</organism>
<dbReference type="RefSeq" id="WP_253670144.1">
    <property type="nucleotide sequence ID" value="NZ_JAMTCP010000015.1"/>
</dbReference>
<evidence type="ECO:0000313" key="2">
    <source>
        <dbReference type="Proteomes" id="UP001205311"/>
    </source>
</evidence>
<name>A0ABT1HUN9_STRSD</name>